<dbReference type="EMBL" id="JAUFPN010000176">
    <property type="protein sequence ID" value="MDN3566488.1"/>
    <property type="molecule type" value="Genomic_DNA"/>
</dbReference>
<dbReference type="InterPro" id="IPR037523">
    <property type="entry name" value="VOC_core"/>
</dbReference>
<dbReference type="PANTHER" id="PTHR43048">
    <property type="entry name" value="METHYLMALONYL-COA EPIMERASE"/>
    <property type="match status" value="1"/>
</dbReference>
<evidence type="ECO:0000256" key="1">
    <source>
        <dbReference type="ARBA" id="ARBA00022723"/>
    </source>
</evidence>
<dbReference type="InterPro" id="IPR051785">
    <property type="entry name" value="MMCE/EMCE_epimerase"/>
</dbReference>
<dbReference type="InterPro" id="IPR029068">
    <property type="entry name" value="Glyas_Bleomycin-R_OHBP_Dase"/>
</dbReference>
<feature type="domain" description="VOC" evidence="2">
    <location>
        <begin position="5"/>
        <end position="124"/>
    </location>
</feature>
<dbReference type="RefSeq" id="WP_290318413.1">
    <property type="nucleotide sequence ID" value="NZ_JAUFPN010000176.1"/>
</dbReference>
<dbReference type="Proteomes" id="UP001529369">
    <property type="component" value="Unassembled WGS sequence"/>
</dbReference>
<sequence length="127" mass="13582">MPDYTFDHVHLRSPDPEATAAWFADKLGAQVIRSMQAGKPRIDLKVGGADIFIIQADASAAAAPSAPYQGIDHFGLSVTGLDAAVAGLKAKGVQFTMEPIEPRPGIRICFIRGPENISIELLERTPV</sequence>
<keyword evidence="1" id="KW-0479">Metal-binding</keyword>
<reference evidence="4" key="1">
    <citation type="journal article" date="2019" name="Int. J. Syst. Evol. Microbiol.">
        <title>The Global Catalogue of Microorganisms (GCM) 10K type strain sequencing project: providing services to taxonomists for standard genome sequencing and annotation.</title>
        <authorList>
            <consortium name="The Broad Institute Genomics Platform"/>
            <consortium name="The Broad Institute Genome Sequencing Center for Infectious Disease"/>
            <person name="Wu L."/>
            <person name="Ma J."/>
        </authorList>
    </citation>
    <scope>NUCLEOTIDE SEQUENCE [LARGE SCALE GENOMIC DNA]</scope>
    <source>
        <strain evidence="4">CECT 7131</strain>
    </source>
</reference>
<gene>
    <name evidence="3" type="ORF">QWZ14_19115</name>
</gene>
<dbReference type="InterPro" id="IPR004360">
    <property type="entry name" value="Glyas_Fos-R_dOase_dom"/>
</dbReference>
<dbReference type="Pfam" id="PF00903">
    <property type="entry name" value="Glyoxalase"/>
    <property type="match status" value="1"/>
</dbReference>
<name>A0ABT8AAD4_9PROT</name>
<dbReference type="SUPFAM" id="SSF54593">
    <property type="entry name" value="Glyoxalase/Bleomycin resistance protein/Dihydroxybiphenyl dioxygenase"/>
    <property type="match status" value="1"/>
</dbReference>
<dbReference type="CDD" id="cd06587">
    <property type="entry name" value="VOC"/>
    <property type="match status" value="1"/>
</dbReference>
<evidence type="ECO:0000259" key="2">
    <source>
        <dbReference type="PROSITE" id="PS51819"/>
    </source>
</evidence>
<dbReference type="PANTHER" id="PTHR43048:SF5">
    <property type="entry name" value="BLR5325 PROTEIN"/>
    <property type="match status" value="1"/>
</dbReference>
<evidence type="ECO:0000313" key="4">
    <source>
        <dbReference type="Proteomes" id="UP001529369"/>
    </source>
</evidence>
<comment type="caution">
    <text evidence="3">The sequence shown here is derived from an EMBL/GenBank/DDBJ whole genome shotgun (WGS) entry which is preliminary data.</text>
</comment>
<accession>A0ABT8AAD4</accession>
<evidence type="ECO:0000313" key="3">
    <source>
        <dbReference type="EMBL" id="MDN3566488.1"/>
    </source>
</evidence>
<keyword evidence="4" id="KW-1185">Reference proteome</keyword>
<protein>
    <submittedName>
        <fullName evidence="3">VOC family protein</fullName>
    </submittedName>
</protein>
<dbReference type="PROSITE" id="PS51819">
    <property type="entry name" value="VOC"/>
    <property type="match status" value="1"/>
</dbReference>
<dbReference type="Gene3D" id="3.10.180.10">
    <property type="entry name" value="2,3-Dihydroxybiphenyl 1,2-Dioxygenase, domain 1"/>
    <property type="match status" value="1"/>
</dbReference>
<organism evidence="3 4">
    <name type="scientific">Paeniroseomonas aquatica</name>
    <dbReference type="NCBI Taxonomy" id="373043"/>
    <lineage>
        <taxon>Bacteria</taxon>
        <taxon>Pseudomonadati</taxon>
        <taxon>Pseudomonadota</taxon>
        <taxon>Alphaproteobacteria</taxon>
        <taxon>Acetobacterales</taxon>
        <taxon>Acetobacteraceae</taxon>
        <taxon>Paeniroseomonas</taxon>
    </lineage>
</organism>
<proteinExistence type="predicted"/>